<dbReference type="Proteomes" id="UP000275256">
    <property type="component" value="Unassembled WGS sequence"/>
</dbReference>
<dbReference type="OrthoDB" id="9768004at2"/>
<evidence type="ECO:0000259" key="1">
    <source>
        <dbReference type="Pfam" id="PF03781"/>
    </source>
</evidence>
<comment type="caution">
    <text evidence="2">The sequence shown here is derived from an EMBL/GenBank/DDBJ whole genome shotgun (WGS) entry which is preliminary data.</text>
</comment>
<evidence type="ECO:0000313" key="3">
    <source>
        <dbReference type="Proteomes" id="UP000275256"/>
    </source>
</evidence>
<organism evidence="2 3">
    <name type="scientific">Tessaracoccus antarcticus</name>
    <dbReference type="NCBI Taxonomy" id="2479848"/>
    <lineage>
        <taxon>Bacteria</taxon>
        <taxon>Bacillati</taxon>
        <taxon>Actinomycetota</taxon>
        <taxon>Actinomycetes</taxon>
        <taxon>Propionibacteriales</taxon>
        <taxon>Propionibacteriaceae</taxon>
        <taxon>Tessaracoccus</taxon>
    </lineage>
</organism>
<keyword evidence="3" id="KW-1185">Reference proteome</keyword>
<evidence type="ECO:0000313" key="2">
    <source>
        <dbReference type="EMBL" id="RMB61365.1"/>
    </source>
</evidence>
<reference evidence="2 3" key="1">
    <citation type="submission" date="2018-10" db="EMBL/GenBank/DDBJ databases">
        <title>Tessaracoccus antarcticuss sp. nov., isolated from sediment.</title>
        <authorList>
            <person name="Zhou L.Y."/>
            <person name="Du Z.J."/>
        </authorList>
    </citation>
    <scope>NUCLEOTIDE SEQUENCE [LARGE SCALE GENOMIC DNA]</scope>
    <source>
        <strain evidence="2 3">JDX10</strain>
    </source>
</reference>
<dbReference type="EMBL" id="REFW01000001">
    <property type="protein sequence ID" value="RMB61365.1"/>
    <property type="molecule type" value="Genomic_DNA"/>
</dbReference>
<name>A0A3M0G8R1_9ACTN</name>
<dbReference type="SUPFAM" id="SSF56436">
    <property type="entry name" value="C-type lectin-like"/>
    <property type="match status" value="1"/>
</dbReference>
<sequence>MSFNPLVPREIDLPRPWAPGAPLADLDDGKILSAPSDRAQWHAFRARITDWRADARKRLGYDDAFYQRPGSAWAATCFTVAQVWLWDELLYDFDAGSFTPEKLVADFQRFGGLDAVVLWHAYPVIGIDDRNQWDWYRDVPGIVELVAELHRLGLRVFVDYNPWDTGTRRSGEDRAELAALVAHLDADGIFLDTLREADPALVDTLQQAKPGVVLEGESKLALERIADHHLSWAQWFADSPVPGVLKARWFERRHMQHHVRRWHRDHSGELISAWLNGAGVMVWENVFSAWVGWNRRDAATLARMVTWQRALADVLVRGEWTPLVDVGEHLVAGEFVLGGTRLLAVANTSGSDHMLAVPGGDGGATSLDLVTGQPARAEVCIPAHSIGGIARVRGDVPPEIAAAAAAVAEHPHDPDAAFPHRDTVRLHGDAFPVGPPASRTGVLVPPGRHPLTVRYRMRETGIYAEAPFVNEWKPLPPRLHDLRTLERVAHLATAVRVSAEITAEEFHSFVHHSGYAPRCTQRFAPVPGTGPATGMNLSDARAYAAWVGGRLPTEDEWQLAADLPGWSRARPEVWNWTESEHSDGRSRFVILKGGSAHAAQGSDWYVEPGPQSPDFSFKFLLPGFGLARSPRIGFRVAWDEVAPT</sequence>
<proteinExistence type="predicted"/>
<dbReference type="InterPro" id="IPR005532">
    <property type="entry name" value="SUMF_dom"/>
</dbReference>
<dbReference type="InterPro" id="IPR042095">
    <property type="entry name" value="SUMF_sf"/>
</dbReference>
<feature type="domain" description="Sulfatase-modifying factor enzyme-like" evidence="1">
    <location>
        <begin position="499"/>
        <end position="582"/>
    </location>
</feature>
<dbReference type="AlphaFoldDB" id="A0A3M0G8R1"/>
<dbReference type="InterPro" id="IPR016187">
    <property type="entry name" value="CTDL_fold"/>
</dbReference>
<dbReference type="Gene3D" id="3.90.1580.10">
    <property type="entry name" value="paralog of FGE (formylglycine-generating enzyme)"/>
    <property type="match status" value="1"/>
</dbReference>
<gene>
    <name evidence="2" type="ORF">EAX62_01510</name>
</gene>
<dbReference type="RefSeq" id="WP_121899913.1">
    <property type="nucleotide sequence ID" value="NZ_REFW01000001.1"/>
</dbReference>
<accession>A0A3M0G8R1</accession>
<protein>
    <recommendedName>
        <fullName evidence="1">Sulfatase-modifying factor enzyme-like domain-containing protein</fullName>
    </recommendedName>
</protein>
<dbReference type="Pfam" id="PF03781">
    <property type="entry name" value="FGE-sulfatase"/>
    <property type="match status" value="1"/>
</dbReference>